<dbReference type="EMBL" id="CM010720">
    <property type="protein sequence ID" value="RZC64847.1"/>
    <property type="molecule type" value="Genomic_DNA"/>
</dbReference>
<evidence type="ECO:0000313" key="1">
    <source>
        <dbReference type="EMBL" id="RZC64847.1"/>
    </source>
</evidence>
<organism evidence="1 2">
    <name type="scientific">Papaver somniferum</name>
    <name type="common">Opium poppy</name>
    <dbReference type="NCBI Taxonomy" id="3469"/>
    <lineage>
        <taxon>Eukaryota</taxon>
        <taxon>Viridiplantae</taxon>
        <taxon>Streptophyta</taxon>
        <taxon>Embryophyta</taxon>
        <taxon>Tracheophyta</taxon>
        <taxon>Spermatophyta</taxon>
        <taxon>Magnoliopsida</taxon>
        <taxon>Ranunculales</taxon>
        <taxon>Papaveraceae</taxon>
        <taxon>Papaveroideae</taxon>
        <taxon>Papaver</taxon>
    </lineage>
</organism>
<gene>
    <name evidence="1" type="ORF">C5167_008537</name>
</gene>
<proteinExistence type="predicted"/>
<protein>
    <submittedName>
        <fullName evidence="1">Uncharacterized protein</fullName>
    </submittedName>
</protein>
<dbReference type="AlphaFoldDB" id="A0A4Y7JVW6"/>
<keyword evidence="2" id="KW-1185">Reference proteome</keyword>
<evidence type="ECO:0000313" key="2">
    <source>
        <dbReference type="Proteomes" id="UP000316621"/>
    </source>
</evidence>
<name>A0A4Y7JVW6_PAPSO</name>
<reference evidence="1 2" key="1">
    <citation type="journal article" date="2018" name="Science">
        <title>The opium poppy genome and morphinan production.</title>
        <authorList>
            <person name="Guo L."/>
            <person name="Winzer T."/>
            <person name="Yang X."/>
            <person name="Li Y."/>
            <person name="Ning Z."/>
            <person name="He Z."/>
            <person name="Teodor R."/>
            <person name="Lu Y."/>
            <person name="Bowser T.A."/>
            <person name="Graham I.A."/>
            <person name="Ye K."/>
        </authorList>
    </citation>
    <scope>NUCLEOTIDE SEQUENCE [LARGE SCALE GENOMIC DNA]</scope>
    <source>
        <strain evidence="2">cv. HN1</strain>
        <tissue evidence="1">Leaves</tissue>
    </source>
</reference>
<dbReference type="Proteomes" id="UP000316621">
    <property type="component" value="Chromosome 6"/>
</dbReference>
<accession>A0A4Y7JVW6</accession>
<dbReference type="Gramene" id="RZC64847">
    <property type="protein sequence ID" value="RZC64847"/>
    <property type="gene ID" value="C5167_008537"/>
</dbReference>
<sequence length="91" mass="10812">MWWWLEIWGSLYGPWMSSPEFRMTFLEEGISLGALAAAMWASFEVEDSKLTKRFRRENHIPEFPTYLYNWKQCGLVGNEPHYQTVVKHVAQ</sequence>